<comment type="caution">
    <text evidence="1">The sequence shown here is derived from an EMBL/GenBank/DDBJ whole genome shotgun (WGS) entry which is preliminary data.</text>
</comment>
<dbReference type="InterPro" id="IPR023214">
    <property type="entry name" value="HAD_sf"/>
</dbReference>
<dbReference type="Gene3D" id="3.40.50.1000">
    <property type="entry name" value="HAD superfamily/HAD-like"/>
    <property type="match status" value="1"/>
</dbReference>
<evidence type="ECO:0000313" key="2">
    <source>
        <dbReference type="Proteomes" id="UP000235145"/>
    </source>
</evidence>
<protein>
    <submittedName>
        <fullName evidence="1">Uncharacterized protein</fullName>
    </submittedName>
</protein>
<gene>
    <name evidence="1" type="ORF">LSAT_V11C100020760</name>
</gene>
<dbReference type="EMBL" id="NBSK02000001">
    <property type="protein sequence ID" value="KAJ0227462.1"/>
    <property type="molecule type" value="Genomic_DNA"/>
</dbReference>
<proteinExistence type="predicted"/>
<reference evidence="1 2" key="1">
    <citation type="journal article" date="2017" name="Nat. Commun.">
        <title>Genome assembly with in vitro proximity ligation data and whole-genome triplication in lettuce.</title>
        <authorList>
            <person name="Reyes-Chin-Wo S."/>
            <person name="Wang Z."/>
            <person name="Yang X."/>
            <person name="Kozik A."/>
            <person name="Arikit S."/>
            <person name="Song C."/>
            <person name="Xia L."/>
            <person name="Froenicke L."/>
            <person name="Lavelle D.O."/>
            <person name="Truco M.J."/>
            <person name="Xia R."/>
            <person name="Zhu S."/>
            <person name="Xu C."/>
            <person name="Xu H."/>
            <person name="Xu X."/>
            <person name="Cox K."/>
            <person name="Korf I."/>
            <person name="Meyers B.C."/>
            <person name="Michelmore R.W."/>
        </authorList>
    </citation>
    <scope>NUCLEOTIDE SEQUENCE [LARGE SCALE GENOMIC DNA]</scope>
    <source>
        <strain evidence="2">cv. Salinas</strain>
        <tissue evidence="1">Seedlings</tissue>
    </source>
</reference>
<name>A0A9R1XYA4_LACSA</name>
<organism evidence="1 2">
    <name type="scientific">Lactuca sativa</name>
    <name type="common">Garden lettuce</name>
    <dbReference type="NCBI Taxonomy" id="4236"/>
    <lineage>
        <taxon>Eukaryota</taxon>
        <taxon>Viridiplantae</taxon>
        <taxon>Streptophyta</taxon>
        <taxon>Embryophyta</taxon>
        <taxon>Tracheophyta</taxon>
        <taxon>Spermatophyta</taxon>
        <taxon>Magnoliopsida</taxon>
        <taxon>eudicotyledons</taxon>
        <taxon>Gunneridae</taxon>
        <taxon>Pentapetalae</taxon>
        <taxon>asterids</taxon>
        <taxon>campanulids</taxon>
        <taxon>Asterales</taxon>
        <taxon>Asteraceae</taxon>
        <taxon>Cichorioideae</taxon>
        <taxon>Cichorieae</taxon>
        <taxon>Lactucinae</taxon>
        <taxon>Lactuca</taxon>
    </lineage>
</organism>
<dbReference type="AlphaFoldDB" id="A0A9R1XYA4"/>
<keyword evidence="2" id="KW-1185">Reference proteome</keyword>
<sequence>MKDQNQCTKTEFMCLENKKQLVLLKELKQLWNNRDSSLPWYEGEYSSSNTLMITDPVKALANPPNTAIFPEKYDAENMDDDFLGPDGELRVYLDGVAEAKDVQSYVEDHPFGEPAISPSHSDWDYYSEIRYCYEYEDTFVVDKNWDYYSKKQLVNNILFCDRIKAEAVVCAMPSSRALPSACGST</sequence>
<dbReference type="Proteomes" id="UP000235145">
    <property type="component" value="Unassembled WGS sequence"/>
</dbReference>
<accession>A0A9R1XYA4</accession>
<evidence type="ECO:0000313" key="1">
    <source>
        <dbReference type="EMBL" id="KAJ0227462.1"/>
    </source>
</evidence>